<proteinExistence type="predicted"/>
<evidence type="ECO:0000259" key="5">
    <source>
        <dbReference type="PROSITE" id="PS50222"/>
    </source>
</evidence>
<dbReference type="PROSITE" id="PS50222">
    <property type="entry name" value="EF_HAND_2"/>
    <property type="match status" value="4"/>
</dbReference>
<evidence type="ECO:0000256" key="4">
    <source>
        <dbReference type="ARBA" id="ARBA00022837"/>
    </source>
</evidence>
<feature type="domain" description="EF-hand" evidence="5">
    <location>
        <begin position="162"/>
        <end position="193"/>
    </location>
</feature>
<dbReference type="AlphaFoldDB" id="A0A8J5SNA7"/>
<dbReference type="EMBL" id="JAAALK010000282">
    <property type="protein sequence ID" value="KAG8079106.1"/>
    <property type="molecule type" value="Genomic_DNA"/>
</dbReference>
<keyword evidence="4" id="KW-0106">Calcium</keyword>
<evidence type="ECO:0000256" key="2">
    <source>
        <dbReference type="ARBA" id="ARBA00022723"/>
    </source>
</evidence>
<dbReference type="Proteomes" id="UP000729402">
    <property type="component" value="Unassembled WGS sequence"/>
</dbReference>
<feature type="domain" description="EF-hand" evidence="5">
    <location>
        <begin position="90"/>
        <end position="125"/>
    </location>
</feature>
<dbReference type="SMART" id="SM00054">
    <property type="entry name" value="EFh"/>
    <property type="match status" value="4"/>
</dbReference>
<dbReference type="CDD" id="cd00051">
    <property type="entry name" value="EFh"/>
    <property type="match status" value="2"/>
</dbReference>
<evidence type="ECO:0000256" key="1">
    <source>
        <dbReference type="ARBA" id="ARBA00003291"/>
    </source>
</evidence>
<dbReference type="FunFam" id="1.10.238.10:FF:000292">
    <property type="entry name" value="Calcium-binding protein CML38"/>
    <property type="match status" value="1"/>
</dbReference>
<evidence type="ECO:0000256" key="3">
    <source>
        <dbReference type="ARBA" id="ARBA00022737"/>
    </source>
</evidence>
<dbReference type="InterPro" id="IPR039647">
    <property type="entry name" value="EF_hand_pair_protein_CML-like"/>
</dbReference>
<sequence length="193" mass="21823">MPFSRTKGTASHGFLTSNMYTFSNQTVPSLRRDGKAEQERFRGRSSRKLKMLVATSEFRRLFSAFDRDADGKISSAELRLCMKAALNEDMSVEDAEALVSSADGDGDGLLDEEEFTKLVQLETGEERYRGLREAFRMYEMRGEGCITPASLKRMLSKLGSHQDIKECQAMIHRFDLDGDGVISFEEFKIMMDA</sequence>
<keyword evidence="7" id="KW-1185">Reference proteome</keyword>
<dbReference type="GO" id="GO:0005509">
    <property type="term" value="F:calcium ion binding"/>
    <property type="evidence" value="ECO:0007669"/>
    <property type="project" value="InterPro"/>
</dbReference>
<comment type="function">
    <text evidence="1">Potential calcium sensor.</text>
</comment>
<evidence type="ECO:0000313" key="7">
    <source>
        <dbReference type="Proteomes" id="UP000729402"/>
    </source>
</evidence>
<keyword evidence="3" id="KW-0677">Repeat</keyword>
<comment type="caution">
    <text evidence="6">The sequence shown here is derived from an EMBL/GenBank/DDBJ whole genome shotgun (WGS) entry which is preliminary data.</text>
</comment>
<dbReference type="FunFam" id="1.10.238.10:FF:000003">
    <property type="entry name" value="Calmodulin A"/>
    <property type="match status" value="1"/>
</dbReference>
<dbReference type="InterPro" id="IPR018247">
    <property type="entry name" value="EF_Hand_1_Ca_BS"/>
</dbReference>
<dbReference type="OrthoDB" id="26525at2759"/>
<protein>
    <recommendedName>
        <fullName evidence="5">EF-hand domain-containing protein</fullName>
    </recommendedName>
</protein>
<dbReference type="PROSITE" id="PS00018">
    <property type="entry name" value="EF_HAND_1"/>
    <property type="match status" value="3"/>
</dbReference>
<organism evidence="6 7">
    <name type="scientific">Zizania palustris</name>
    <name type="common">Northern wild rice</name>
    <dbReference type="NCBI Taxonomy" id="103762"/>
    <lineage>
        <taxon>Eukaryota</taxon>
        <taxon>Viridiplantae</taxon>
        <taxon>Streptophyta</taxon>
        <taxon>Embryophyta</taxon>
        <taxon>Tracheophyta</taxon>
        <taxon>Spermatophyta</taxon>
        <taxon>Magnoliopsida</taxon>
        <taxon>Liliopsida</taxon>
        <taxon>Poales</taxon>
        <taxon>Poaceae</taxon>
        <taxon>BOP clade</taxon>
        <taxon>Oryzoideae</taxon>
        <taxon>Oryzeae</taxon>
        <taxon>Zizaniinae</taxon>
        <taxon>Zizania</taxon>
    </lineage>
</organism>
<name>A0A8J5SNA7_ZIZPA</name>
<gene>
    <name evidence="6" type="ORF">GUJ93_ZPchr0007g5262</name>
</gene>
<dbReference type="InterPro" id="IPR002048">
    <property type="entry name" value="EF_hand_dom"/>
</dbReference>
<reference evidence="6" key="1">
    <citation type="journal article" date="2021" name="bioRxiv">
        <title>Whole Genome Assembly and Annotation of Northern Wild Rice, Zizania palustris L., Supports a Whole Genome Duplication in the Zizania Genus.</title>
        <authorList>
            <person name="Haas M."/>
            <person name="Kono T."/>
            <person name="Macchietto M."/>
            <person name="Millas R."/>
            <person name="McGilp L."/>
            <person name="Shao M."/>
            <person name="Duquette J."/>
            <person name="Hirsch C.N."/>
            <person name="Kimball J."/>
        </authorList>
    </citation>
    <scope>NUCLEOTIDE SEQUENCE</scope>
    <source>
        <tissue evidence="6">Fresh leaf tissue</tissue>
    </source>
</reference>
<feature type="domain" description="EF-hand" evidence="5">
    <location>
        <begin position="126"/>
        <end position="161"/>
    </location>
</feature>
<keyword evidence="2" id="KW-0479">Metal-binding</keyword>
<dbReference type="PANTHER" id="PTHR10891">
    <property type="entry name" value="EF-HAND CALCIUM-BINDING DOMAIN CONTAINING PROTEIN"/>
    <property type="match status" value="1"/>
</dbReference>
<accession>A0A8J5SNA7</accession>
<reference evidence="6" key="2">
    <citation type="submission" date="2021-02" db="EMBL/GenBank/DDBJ databases">
        <authorList>
            <person name="Kimball J.A."/>
            <person name="Haas M.W."/>
            <person name="Macchietto M."/>
            <person name="Kono T."/>
            <person name="Duquette J."/>
            <person name="Shao M."/>
        </authorList>
    </citation>
    <scope>NUCLEOTIDE SEQUENCE</scope>
    <source>
        <tissue evidence="6">Fresh leaf tissue</tissue>
    </source>
</reference>
<dbReference type="Pfam" id="PF13499">
    <property type="entry name" value="EF-hand_7"/>
    <property type="match status" value="2"/>
</dbReference>
<feature type="domain" description="EF-hand" evidence="5">
    <location>
        <begin position="53"/>
        <end position="88"/>
    </location>
</feature>
<evidence type="ECO:0000313" key="6">
    <source>
        <dbReference type="EMBL" id="KAG8079106.1"/>
    </source>
</evidence>